<protein>
    <recommendedName>
        <fullName evidence="2">Bacteriophage T7 Gp4 DNA primase/helicase N-terminal domain-containing protein</fullName>
    </recommendedName>
</protein>
<gene>
    <name evidence="1" type="ORF">LCGC14_0224170</name>
</gene>
<evidence type="ECO:0008006" key="2">
    <source>
        <dbReference type="Google" id="ProtNLM"/>
    </source>
</evidence>
<proteinExistence type="predicted"/>
<evidence type="ECO:0000313" key="1">
    <source>
        <dbReference type="EMBL" id="KKN90834.1"/>
    </source>
</evidence>
<sequence length="43" mass="5053">MTETCPKCKKESVKRHLTGGIVECWECDMLSNIEDWYDSKDKD</sequence>
<dbReference type="AlphaFoldDB" id="A0A0F9UGQ6"/>
<reference evidence="1" key="1">
    <citation type="journal article" date="2015" name="Nature">
        <title>Complex archaea that bridge the gap between prokaryotes and eukaryotes.</title>
        <authorList>
            <person name="Spang A."/>
            <person name="Saw J.H."/>
            <person name="Jorgensen S.L."/>
            <person name="Zaremba-Niedzwiedzka K."/>
            <person name="Martijn J."/>
            <person name="Lind A.E."/>
            <person name="van Eijk R."/>
            <person name="Schleper C."/>
            <person name="Guy L."/>
            <person name="Ettema T.J."/>
        </authorList>
    </citation>
    <scope>NUCLEOTIDE SEQUENCE</scope>
</reference>
<accession>A0A0F9UGQ6</accession>
<comment type="caution">
    <text evidence="1">The sequence shown here is derived from an EMBL/GenBank/DDBJ whole genome shotgun (WGS) entry which is preliminary data.</text>
</comment>
<organism evidence="1">
    <name type="scientific">marine sediment metagenome</name>
    <dbReference type="NCBI Taxonomy" id="412755"/>
    <lineage>
        <taxon>unclassified sequences</taxon>
        <taxon>metagenomes</taxon>
        <taxon>ecological metagenomes</taxon>
    </lineage>
</organism>
<dbReference type="EMBL" id="LAZR01000107">
    <property type="protein sequence ID" value="KKN90834.1"/>
    <property type="molecule type" value="Genomic_DNA"/>
</dbReference>
<name>A0A0F9UGQ6_9ZZZZ</name>